<dbReference type="InterPro" id="IPR018958">
    <property type="entry name" value="Knr4/Smi1-like_dom"/>
</dbReference>
<dbReference type="InterPro" id="IPR037883">
    <property type="entry name" value="Knr4/Smi1-like_sf"/>
</dbReference>
<dbReference type="Pfam" id="PF09346">
    <property type="entry name" value="SMI1_KNR4"/>
    <property type="match status" value="1"/>
</dbReference>
<evidence type="ECO:0000313" key="3">
    <source>
        <dbReference type="Proteomes" id="UP000254235"/>
    </source>
</evidence>
<feature type="domain" description="Knr4/Smi1-like" evidence="1">
    <location>
        <begin position="12"/>
        <end position="147"/>
    </location>
</feature>
<dbReference type="Proteomes" id="UP000254235">
    <property type="component" value="Unassembled WGS sequence"/>
</dbReference>
<dbReference type="Gene3D" id="3.40.1580.10">
    <property type="entry name" value="SMI1/KNR4-like"/>
    <property type="match status" value="1"/>
</dbReference>
<organism evidence="2 3">
    <name type="scientific">Prevotella pallens</name>
    <dbReference type="NCBI Taxonomy" id="60133"/>
    <lineage>
        <taxon>Bacteria</taxon>
        <taxon>Pseudomonadati</taxon>
        <taxon>Bacteroidota</taxon>
        <taxon>Bacteroidia</taxon>
        <taxon>Bacteroidales</taxon>
        <taxon>Prevotellaceae</taxon>
        <taxon>Prevotella</taxon>
    </lineage>
</organism>
<proteinExistence type="predicted"/>
<dbReference type="OrthoDB" id="6637351at2"/>
<dbReference type="EMBL" id="UGTP01000001">
    <property type="protein sequence ID" value="SUC11303.1"/>
    <property type="molecule type" value="Genomic_DNA"/>
</dbReference>
<evidence type="ECO:0000259" key="1">
    <source>
        <dbReference type="SMART" id="SM00860"/>
    </source>
</evidence>
<dbReference type="AlphaFoldDB" id="A0A379EYM9"/>
<dbReference type="GeneID" id="78569894"/>
<accession>A0A379EYM9</accession>
<evidence type="ECO:0000313" key="2">
    <source>
        <dbReference type="EMBL" id="SUC11303.1"/>
    </source>
</evidence>
<reference evidence="2 3" key="1">
    <citation type="submission" date="2018-06" db="EMBL/GenBank/DDBJ databases">
        <authorList>
            <consortium name="Pathogen Informatics"/>
            <person name="Doyle S."/>
        </authorList>
    </citation>
    <scope>NUCLEOTIDE SEQUENCE [LARGE SCALE GENOMIC DNA]</scope>
    <source>
        <strain evidence="2 3">NCTC13043</strain>
    </source>
</reference>
<dbReference type="SUPFAM" id="SSF160631">
    <property type="entry name" value="SMI1/KNR4-like"/>
    <property type="match status" value="1"/>
</dbReference>
<dbReference type="SMART" id="SM00860">
    <property type="entry name" value="SMI1_KNR4"/>
    <property type="match status" value="1"/>
</dbReference>
<name>A0A379EYM9_9BACT</name>
<dbReference type="RefSeq" id="WP_115082672.1">
    <property type="nucleotide sequence ID" value="NZ_CAUOZC010000032.1"/>
</dbReference>
<gene>
    <name evidence="2" type="ORF">NCTC13043_00146</name>
</gene>
<sequence>MINYQITNSAPPITEADILDLEHKIGFCLPADIRNFYLKHNGGLVEDGDRNVYLDDSENEYTLKYIAPIKHSLSPSQYTMEKLWHTFIVEKELIQKKHIPFAIDSGGFPYCFDAETGYILFANLEHYDDKEKMMEPVAKSLIDFINGMKTEEEAYE</sequence>
<protein>
    <submittedName>
        <fullName evidence="2">SMI1 / KNR4 family</fullName>
    </submittedName>
</protein>